<dbReference type="InterPro" id="IPR036770">
    <property type="entry name" value="Ankyrin_rpt-contain_sf"/>
</dbReference>
<reference evidence="3 4" key="1">
    <citation type="submission" date="2020-11" db="EMBL/GenBank/DDBJ databases">
        <title>Draft genome sequencing of a Lachnospiraceae strain isolated from anoxic soil subjected to BSD treatment.</title>
        <authorList>
            <person name="Uek A."/>
            <person name="Tonouchi A."/>
        </authorList>
    </citation>
    <scope>NUCLEOTIDE SEQUENCE [LARGE SCALE GENOMIC DNA]</scope>
    <source>
        <strain evidence="3 4">TB5</strain>
    </source>
</reference>
<feature type="repeat" description="ANK" evidence="1">
    <location>
        <begin position="306"/>
        <end position="338"/>
    </location>
</feature>
<dbReference type="SUPFAM" id="SSF48403">
    <property type="entry name" value="Ankyrin repeat"/>
    <property type="match status" value="1"/>
</dbReference>
<dbReference type="Gene3D" id="3.40.50.12230">
    <property type="match status" value="1"/>
</dbReference>
<dbReference type="SUPFAM" id="SSF53328">
    <property type="entry name" value="Formyltransferase"/>
    <property type="match status" value="1"/>
</dbReference>
<dbReference type="RefSeq" id="WP_271713564.1">
    <property type="nucleotide sequence ID" value="NZ_AP024169.1"/>
</dbReference>
<dbReference type="PANTHER" id="PTHR11138">
    <property type="entry name" value="METHIONYL-TRNA FORMYLTRANSFERASE"/>
    <property type="match status" value="1"/>
</dbReference>
<dbReference type="InterPro" id="IPR011034">
    <property type="entry name" value="Formyl_transferase-like_C_sf"/>
</dbReference>
<accession>A0A7R7EP79</accession>
<protein>
    <recommendedName>
        <fullName evidence="2">Formyl transferase N-terminal domain-containing protein</fullName>
    </recommendedName>
</protein>
<organism evidence="3 4">
    <name type="scientific">Anaeromicropila herbilytica</name>
    <dbReference type="NCBI Taxonomy" id="2785025"/>
    <lineage>
        <taxon>Bacteria</taxon>
        <taxon>Bacillati</taxon>
        <taxon>Bacillota</taxon>
        <taxon>Clostridia</taxon>
        <taxon>Lachnospirales</taxon>
        <taxon>Lachnospiraceae</taxon>
        <taxon>Anaeromicropila</taxon>
    </lineage>
</organism>
<dbReference type="Pfam" id="PF00551">
    <property type="entry name" value="Formyl_trans_N"/>
    <property type="match status" value="1"/>
</dbReference>
<dbReference type="Gene3D" id="1.25.40.20">
    <property type="entry name" value="Ankyrin repeat-containing domain"/>
    <property type="match status" value="1"/>
</dbReference>
<dbReference type="InterPro" id="IPR002110">
    <property type="entry name" value="Ankyrin_rpt"/>
</dbReference>
<evidence type="ECO:0000259" key="2">
    <source>
        <dbReference type="Pfam" id="PF00551"/>
    </source>
</evidence>
<keyword evidence="1" id="KW-0040">ANK repeat</keyword>
<dbReference type="Pfam" id="PF12796">
    <property type="entry name" value="Ank_2"/>
    <property type="match status" value="1"/>
</dbReference>
<evidence type="ECO:0000313" key="3">
    <source>
        <dbReference type="EMBL" id="BCN32520.1"/>
    </source>
</evidence>
<dbReference type="InterPro" id="IPR036477">
    <property type="entry name" value="Formyl_transf_N_sf"/>
</dbReference>
<dbReference type="AlphaFoldDB" id="A0A7R7EP79"/>
<gene>
    <name evidence="3" type="ORF">bsdtb5_38150</name>
</gene>
<dbReference type="InterPro" id="IPR002376">
    <property type="entry name" value="Formyl_transf_N"/>
</dbReference>
<dbReference type="Proteomes" id="UP000595897">
    <property type="component" value="Chromosome"/>
</dbReference>
<evidence type="ECO:0000313" key="4">
    <source>
        <dbReference type="Proteomes" id="UP000595897"/>
    </source>
</evidence>
<evidence type="ECO:0000256" key="1">
    <source>
        <dbReference type="PROSITE-ProRule" id="PRU00023"/>
    </source>
</evidence>
<dbReference type="GO" id="GO:0004479">
    <property type="term" value="F:methionyl-tRNA formyltransferase activity"/>
    <property type="evidence" value="ECO:0007669"/>
    <property type="project" value="TreeGrafter"/>
</dbReference>
<dbReference type="PANTHER" id="PTHR11138:SF5">
    <property type="entry name" value="METHIONYL-TRNA FORMYLTRANSFERASE, MITOCHONDRIAL"/>
    <property type="match status" value="1"/>
</dbReference>
<dbReference type="SUPFAM" id="SSF50486">
    <property type="entry name" value="FMT C-terminal domain-like"/>
    <property type="match status" value="1"/>
</dbReference>
<dbReference type="PROSITE" id="PS50297">
    <property type="entry name" value="ANK_REP_REGION"/>
    <property type="match status" value="1"/>
</dbReference>
<name>A0A7R7EP79_9FIRM</name>
<dbReference type="SMART" id="SM00248">
    <property type="entry name" value="ANK"/>
    <property type="match status" value="2"/>
</dbReference>
<dbReference type="EMBL" id="AP024169">
    <property type="protein sequence ID" value="BCN32520.1"/>
    <property type="molecule type" value="Genomic_DNA"/>
</dbReference>
<dbReference type="KEGG" id="ahb:bsdtb5_38150"/>
<keyword evidence="4" id="KW-1185">Reference proteome</keyword>
<dbReference type="PROSITE" id="PS50088">
    <property type="entry name" value="ANK_REPEAT"/>
    <property type="match status" value="1"/>
</dbReference>
<proteinExistence type="predicted"/>
<dbReference type="GO" id="GO:0005829">
    <property type="term" value="C:cytosol"/>
    <property type="evidence" value="ECO:0007669"/>
    <property type="project" value="TreeGrafter"/>
</dbReference>
<sequence>MVIAIAGKNNIAVDSFEYIYKKYSNYFDIVVVCNKNENGVNSWQKSLRLIAKQYDIKEVFLEDLYDIEDLLFLSLEFDTIIKTKRFKSKKLFNIHFSLLPKYKGMYTSAIPILNDEKKTGVTLHKIEDGIDTGDIVAQKEFDIYDYDTSRNLYIKYIQHATVLVKENIEKLIYDHENIKYTQQDWEHSSYYSKNYIDYKNLSIDLNQTSRSIYNQLRAFTFREYQLPMVYNKRIVMSQITNIKSYKKPGTILFECEYSLMIATIDYNIILFIDRFEELLKECQKGNISKVKEICSINQLVNEKDYHGWTPLMVATYNGHTEVVKYLISVGANIYDVNNNGTNLLMYAKEAFRKTGNVELFELYINLGIDYNIKDYYNKSLIDYCREDNIKNIGIIQLF</sequence>
<dbReference type="CDD" id="cd08369">
    <property type="entry name" value="FMT_core"/>
    <property type="match status" value="1"/>
</dbReference>
<feature type="domain" description="Formyl transferase N-terminal" evidence="2">
    <location>
        <begin position="88"/>
        <end position="155"/>
    </location>
</feature>